<evidence type="ECO:0000256" key="10">
    <source>
        <dbReference type="SAM" id="MobiDB-lite"/>
    </source>
</evidence>
<evidence type="ECO:0000256" key="9">
    <source>
        <dbReference type="RuleBase" id="RU003357"/>
    </source>
</evidence>
<dbReference type="InterPro" id="IPR036942">
    <property type="entry name" value="Beta-barrel_TonB_sf"/>
</dbReference>
<accession>A0ABT9GSI8</accession>
<keyword evidence="3 8" id="KW-1134">Transmembrane beta strand</keyword>
<evidence type="ECO:0000256" key="3">
    <source>
        <dbReference type="ARBA" id="ARBA00022452"/>
    </source>
</evidence>
<comment type="caution">
    <text evidence="14">The sequence shown here is derived from an EMBL/GenBank/DDBJ whole genome shotgun (WGS) entry which is preliminary data.</text>
</comment>
<dbReference type="Pfam" id="PF07715">
    <property type="entry name" value="Plug"/>
    <property type="match status" value="1"/>
</dbReference>
<dbReference type="SUPFAM" id="SSF56935">
    <property type="entry name" value="Porins"/>
    <property type="match status" value="1"/>
</dbReference>
<dbReference type="Proteomes" id="UP001236258">
    <property type="component" value="Unassembled WGS sequence"/>
</dbReference>
<feature type="signal peptide" evidence="11">
    <location>
        <begin position="1"/>
        <end position="20"/>
    </location>
</feature>
<gene>
    <name evidence="14" type="ORF">Q3O59_12570</name>
</gene>
<dbReference type="Gene3D" id="2.40.170.20">
    <property type="entry name" value="TonB-dependent receptor, beta-barrel domain"/>
    <property type="match status" value="1"/>
</dbReference>
<sequence>MNRIKPLAASIPLLLGTSMAATGLFHPAFASSQTVLGDEVPTKQTARQQSGPQQTQQVAAASVDEPLERIEVTGSRIRRLDIEGVAPVTVITAEDIEFSGFSSIEDLLQASIFNSGRTVQGNESSWTQGASTINMRGMGENRTLVLVNGQRIPQYPTATGGTTNFVDISTFPTSAIERIEVLSGGASAIYGSDAVGGVVNIILKSRFERNQFDVRHESPQQGGGDKTRMTLTSGFNSSLGQTIVVLQHRNDEILRSGDRNFTSQGGPDGTDGFSSTSAVIQDRSRFYHENSNVVATQEQCQDLFGSYGIWQDEQSTFKCRYDSTRDLHLQSGKKEWNLVVNHHGELGQSWTYNAMVQASDRETLRGNGQKSIGERIYMDQDNPGVYSYNRADFLNPTEFRLFRRLDDYGQRRDYTGLQQTLNTAFGLSGTLNDFDLDLTWAYGKSSFERIGRNQMLADKLLDVVSFDPADSANPAKWYPMDKMTPEQVQTLYAETLTDAGSGLNQFTAVLSGDLMDLPAGPLQFAWSAEWAKEWYFDHKDENTLSGNLLGQGGTQGRGERKRYATAAELAIPLLDDRGGIGKLDASVALRYDYYDDKSEIGGAVTPQAGFTYRPTENILVRLNGGKSFRAPDLHRVYALPTRSFSSTTRHVDPNHPVDEDDRYEQITSGSLGLSEERGRFYNLGIIAQLTENLSVDVDYWRISLRGAVRTGSVSRMLNEPDVFDVSDRYSNCNDVPGVGFIMQQQPGNDYRDILCVKNGAINSAYENSKGVDVKVRYSLSLGDLGDLRLGADVSQSLSKEYQAFADLDKVNALKDWYFPKYRTSAYVQYSKDKWSSYVRWSYIGSTEGVNTWTLTDDEGNSYRESVRSKVAPFSRVNWVTTYSVSRDLRLTLGIQNLFNAMPGTYAEGHPWRNSWPYYSMTSGHNAIGRTFYGEVRYRF</sequence>
<dbReference type="InterPro" id="IPR039426">
    <property type="entry name" value="TonB-dep_rcpt-like"/>
</dbReference>
<comment type="similarity">
    <text evidence="8 9">Belongs to the TonB-dependent receptor family.</text>
</comment>
<evidence type="ECO:0000313" key="14">
    <source>
        <dbReference type="EMBL" id="MDP4529854.1"/>
    </source>
</evidence>
<evidence type="ECO:0000313" key="15">
    <source>
        <dbReference type="Proteomes" id="UP001236258"/>
    </source>
</evidence>
<name>A0ABT9GSI8_9GAMM</name>
<proteinExistence type="inferred from homology"/>
<keyword evidence="6 8" id="KW-0472">Membrane</keyword>
<dbReference type="InterPro" id="IPR037066">
    <property type="entry name" value="Plug_dom_sf"/>
</dbReference>
<dbReference type="Pfam" id="PF00593">
    <property type="entry name" value="TonB_dep_Rec_b-barrel"/>
    <property type="match status" value="1"/>
</dbReference>
<dbReference type="InterPro" id="IPR012910">
    <property type="entry name" value="Plug_dom"/>
</dbReference>
<evidence type="ECO:0000259" key="12">
    <source>
        <dbReference type="Pfam" id="PF00593"/>
    </source>
</evidence>
<evidence type="ECO:0000256" key="5">
    <source>
        <dbReference type="ARBA" id="ARBA00023077"/>
    </source>
</evidence>
<evidence type="ECO:0000259" key="13">
    <source>
        <dbReference type="Pfam" id="PF07715"/>
    </source>
</evidence>
<keyword evidence="2 8" id="KW-0813">Transport</keyword>
<protein>
    <submittedName>
        <fullName evidence="14">TonB-dependent receptor</fullName>
    </submittedName>
</protein>
<evidence type="ECO:0000256" key="7">
    <source>
        <dbReference type="ARBA" id="ARBA00023237"/>
    </source>
</evidence>
<evidence type="ECO:0000256" key="1">
    <source>
        <dbReference type="ARBA" id="ARBA00004571"/>
    </source>
</evidence>
<dbReference type="PANTHER" id="PTHR47234">
    <property type="match status" value="1"/>
</dbReference>
<evidence type="ECO:0000256" key="2">
    <source>
        <dbReference type="ARBA" id="ARBA00022448"/>
    </source>
</evidence>
<feature type="region of interest" description="Disordered" evidence="10">
    <location>
        <begin position="40"/>
        <end position="62"/>
    </location>
</feature>
<dbReference type="Gene3D" id="2.170.130.10">
    <property type="entry name" value="TonB-dependent receptor, plug domain"/>
    <property type="match status" value="1"/>
</dbReference>
<keyword evidence="7 8" id="KW-0998">Cell outer membrane</keyword>
<keyword evidence="15" id="KW-1185">Reference proteome</keyword>
<feature type="chain" id="PRO_5047296463" evidence="11">
    <location>
        <begin position="21"/>
        <end position="939"/>
    </location>
</feature>
<keyword evidence="11" id="KW-0732">Signal</keyword>
<dbReference type="EMBL" id="JAUZVY010000005">
    <property type="protein sequence ID" value="MDP4529854.1"/>
    <property type="molecule type" value="Genomic_DNA"/>
</dbReference>
<feature type="region of interest" description="Disordered" evidence="10">
    <location>
        <begin position="256"/>
        <end position="275"/>
    </location>
</feature>
<keyword evidence="4 8" id="KW-0812">Transmembrane</keyword>
<dbReference type="RefSeq" id="WP_305945901.1">
    <property type="nucleotide sequence ID" value="NZ_JAUZVY010000005.1"/>
</dbReference>
<organism evidence="14 15">
    <name type="scientific">Alkalimonas delamerensis</name>
    <dbReference type="NCBI Taxonomy" id="265981"/>
    <lineage>
        <taxon>Bacteria</taxon>
        <taxon>Pseudomonadati</taxon>
        <taxon>Pseudomonadota</taxon>
        <taxon>Gammaproteobacteria</taxon>
        <taxon>Alkalimonas</taxon>
    </lineage>
</organism>
<evidence type="ECO:0000256" key="8">
    <source>
        <dbReference type="PROSITE-ProRule" id="PRU01360"/>
    </source>
</evidence>
<evidence type="ECO:0000256" key="6">
    <source>
        <dbReference type="ARBA" id="ARBA00023136"/>
    </source>
</evidence>
<evidence type="ECO:0000256" key="4">
    <source>
        <dbReference type="ARBA" id="ARBA00022692"/>
    </source>
</evidence>
<comment type="subcellular location">
    <subcellularLocation>
        <location evidence="1 8">Cell outer membrane</location>
        <topology evidence="1 8">Multi-pass membrane protein</topology>
    </subcellularLocation>
</comment>
<reference evidence="14 15" key="1">
    <citation type="submission" date="2023-08" db="EMBL/GenBank/DDBJ databases">
        <authorList>
            <person name="Joshi A."/>
            <person name="Thite S."/>
        </authorList>
    </citation>
    <scope>NUCLEOTIDE SEQUENCE [LARGE SCALE GENOMIC DNA]</scope>
    <source>
        <strain evidence="14 15">1E1</strain>
    </source>
</reference>
<dbReference type="PANTHER" id="PTHR47234:SF1">
    <property type="entry name" value="TONB-DEPENDENT RECEPTOR"/>
    <property type="match status" value="1"/>
</dbReference>
<keyword evidence="5 9" id="KW-0798">TonB box</keyword>
<evidence type="ECO:0000256" key="11">
    <source>
        <dbReference type="SAM" id="SignalP"/>
    </source>
</evidence>
<feature type="domain" description="TonB-dependent receptor-like beta-barrel" evidence="12">
    <location>
        <begin position="380"/>
        <end position="897"/>
    </location>
</feature>
<dbReference type="PROSITE" id="PS52016">
    <property type="entry name" value="TONB_DEPENDENT_REC_3"/>
    <property type="match status" value="1"/>
</dbReference>
<dbReference type="InterPro" id="IPR000531">
    <property type="entry name" value="Beta-barrel_TonB"/>
</dbReference>
<feature type="domain" description="TonB-dependent receptor plug" evidence="13">
    <location>
        <begin position="86"/>
        <end position="198"/>
    </location>
</feature>
<feature type="compositionally biased region" description="Polar residues" evidence="10">
    <location>
        <begin position="42"/>
        <end position="59"/>
    </location>
</feature>
<keyword evidence="14" id="KW-0675">Receptor</keyword>